<sequence length="89" mass="9801">MDINHTSMTVENTGLDQFEYKISANYHWLNLGFNPYITLFLPSDPAARKAVLSRLRSSFNRAVDEALKAEDLAGLDAEVAEPELAGSTA</sequence>
<comment type="caution">
    <text evidence="1">The sequence shown here is derived from an EMBL/GenBank/DDBJ whole genome shotgun (WGS) entry which is preliminary data.</text>
</comment>
<accession>A0A0F9EH06</accession>
<evidence type="ECO:0000313" key="1">
    <source>
        <dbReference type="EMBL" id="KKL39739.1"/>
    </source>
</evidence>
<dbReference type="EMBL" id="LAZR01034852">
    <property type="protein sequence ID" value="KKL39739.1"/>
    <property type="molecule type" value="Genomic_DNA"/>
</dbReference>
<organism evidence="1">
    <name type="scientific">marine sediment metagenome</name>
    <dbReference type="NCBI Taxonomy" id="412755"/>
    <lineage>
        <taxon>unclassified sequences</taxon>
        <taxon>metagenomes</taxon>
        <taxon>ecological metagenomes</taxon>
    </lineage>
</organism>
<protein>
    <submittedName>
        <fullName evidence="1">Uncharacterized protein</fullName>
    </submittedName>
</protein>
<proteinExistence type="predicted"/>
<reference evidence="1" key="1">
    <citation type="journal article" date="2015" name="Nature">
        <title>Complex archaea that bridge the gap between prokaryotes and eukaryotes.</title>
        <authorList>
            <person name="Spang A."/>
            <person name="Saw J.H."/>
            <person name="Jorgensen S.L."/>
            <person name="Zaremba-Niedzwiedzka K."/>
            <person name="Martijn J."/>
            <person name="Lind A.E."/>
            <person name="van Eijk R."/>
            <person name="Schleper C."/>
            <person name="Guy L."/>
            <person name="Ettema T.J."/>
        </authorList>
    </citation>
    <scope>NUCLEOTIDE SEQUENCE</scope>
</reference>
<gene>
    <name evidence="1" type="ORF">LCGC14_2368190</name>
</gene>
<name>A0A0F9EH06_9ZZZZ</name>
<dbReference type="AlphaFoldDB" id="A0A0F9EH06"/>